<evidence type="ECO:0000313" key="5">
    <source>
        <dbReference type="Proteomes" id="UP000054097"/>
    </source>
</evidence>
<dbReference type="Gene3D" id="3.40.50.720">
    <property type="entry name" value="NAD(P)-binding Rossmann-like Domain"/>
    <property type="match status" value="1"/>
</dbReference>
<evidence type="ECO:0000313" key="4">
    <source>
        <dbReference type="EMBL" id="KIM27202.1"/>
    </source>
</evidence>
<dbReference type="AlphaFoldDB" id="A0A0C2XDQ3"/>
<dbReference type="PANTHER" id="PTHR47706">
    <property type="entry name" value="NMRA-LIKE FAMILY PROTEIN"/>
    <property type="match status" value="1"/>
</dbReference>
<dbReference type="HOGENOM" id="CLU_1705335_0_0_1"/>
<sequence>MAFTKAAVIGARGNLGKHFMQSLLASSEPKFQIIVLARASSGYAPPADHVEVFKQDLTDHTMMVNSLRGADVLVLMQGMDRDFVTVSKAAIEAAIEAGVKMVIPSDYGGHHTPTQATAFPFQPQVNQFVKEKAEEGKITYTIVKNGTFFGLRKY</sequence>
<keyword evidence="2" id="KW-0560">Oxidoreductase</keyword>
<dbReference type="GO" id="GO:0016491">
    <property type="term" value="F:oxidoreductase activity"/>
    <property type="evidence" value="ECO:0007669"/>
    <property type="project" value="UniProtKB-KW"/>
</dbReference>
<dbReference type="InterPro" id="IPR051609">
    <property type="entry name" value="NmrA/Isoflavone_reductase-like"/>
</dbReference>
<feature type="domain" description="NmrA-like" evidence="3">
    <location>
        <begin position="6"/>
        <end position="132"/>
    </location>
</feature>
<name>A0A0C2XDQ3_SERVB</name>
<dbReference type="Proteomes" id="UP000054097">
    <property type="component" value="Unassembled WGS sequence"/>
</dbReference>
<keyword evidence="5" id="KW-1185">Reference proteome</keyword>
<reference evidence="4 5" key="1">
    <citation type="submission" date="2014-04" db="EMBL/GenBank/DDBJ databases">
        <authorList>
            <consortium name="DOE Joint Genome Institute"/>
            <person name="Kuo A."/>
            <person name="Zuccaro A."/>
            <person name="Kohler A."/>
            <person name="Nagy L.G."/>
            <person name="Floudas D."/>
            <person name="Copeland A."/>
            <person name="Barry K.W."/>
            <person name="Cichocki N."/>
            <person name="Veneault-Fourrey C."/>
            <person name="LaButti K."/>
            <person name="Lindquist E.A."/>
            <person name="Lipzen A."/>
            <person name="Lundell T."/>
            <person name="Morin E."/>
            <person name="Murat C."/>
            <person name="Sun H."/>
            <person name="Tunlid A."/>
            <person name="Henrissat B."/>
            <person name="Grigoriev I.V."/>
            <person name="Hibbett D.S."/>
            <person name="Martin F."/>
            <person name="Nordberg H.P."/>
            <person name="Cantor M.N."/>
            <person name="Hua S.X."/>
        </authorList>
    </citation>
    <scope>NUCLEOTIDE SEQUENCE [LARGE SCALE GENOMIC DNA]</scope>
    <source>
        <strain evidence="4 5">MAFF 305830</strain>
    </source>
</reference>
<gene>
    <name evidence="4" type="ORF">M408DRAFT_9390</name>
</gene>
<organism evidence="4 5">
    <name type="scientific">Serendipita vermifera MAFF 305830</name>
    <dbReference type="NCBI Taxonomy" id="933852"/>
    <lineage>
        <taxon>Eukaryota</taxon>
        <taxon>Fungi</taxon>
        <taxon>Dikarya</taxon>
        <taxon>Basidiomycota</taxon>
        <taxon>Agaricomycotina</taxon>
        <taxon>Agaricomycetes</taxon>
        <taxon>Sebacinales</taxon>
        <taxon>Serendipitaceae</taxon>
        <taxon>Serendipita</taxon>
    </lineage>
</organism>
<dbReference type="EMBL" id="KN824300">
    <property type="protein sequence ID" value="KIM27202.1"/>
    <property type="molecule type" value="Genomic_DNA"/>
</dbReference>
<dbReference type="SUPFAM" id="SSF51735">
    <property type="entry name" value="NAD(P)-binding Rossmann-fold domains"/>
    <property type="match status" value="1"/>
</dbReference>
<dbReference type="OrthoDB" id="9974981at2759"/>
<accession>A0A0C2XDQ3</accession>
<protein>
    <recommendedName>
        <fullName evidence="3">NmrA-like domain-containing protein</fullName>
    </recommendedName>
</protein>
<dbReference type="PANTHER" id="PTHR47706:SF9">
    <property type="entry name" value="NMRA-LIKE DOMAIN-CONTAINING PROTEIN-RELATED"/>
    <property type="match status" value="1"/>
</dbReference>
<evidence type="ECO:0000256" key="1">
    <source>
        <dbReference type="ARBA" id="ARBA00022857"/>
    </source>
</evidence>
<evidence type="ECO:0000256" key="2">
    <source>
        <dbReference type="ARBA" id="ARBA00023002"/>
    </source>
</evidence>
<keyword evidence="1" id="KW-0521">NADP</keyword>
<evidence type="ECO:0000259" key="3">
    <source>
        <dbReference type="Pfam" id="PF05368"/>
    </source>
</evidence>
<dbReference type="InterPro" id="IPR008030">
    <property type="entry name" value="NmrA-like"/>
</dbReference>
<dbReference type="InterPro" id="IPR036291">
    <property type="entry name" value="NAD(P)-bd_dom_sf"/>
</dbReference>
<dbReference type="Pfam" id="PF05368">
    <property type="entry name" value="NmrA"/>
    <property type="match status" value="1"/>
</dbReference>
<proteinExistence type="predicted"/>
<reference evidence="5" key="2">
    <citation type="submission" date="2015-01" db="EMBL/GenBank/DDBJ databases">
        <title>Evolutionary Origins and Diversification of the Mycorrhizal Mutualists.</title>
        <authorList>
            <consortium name="DOE Joint Genome Institute"/>
            <consortium name="Mycorrhizal Genomics Consortium"/>
            <person name="Kohler A."/>
            <person name="Kuo A."/>
            <person name="Nagy L.G."/>
            <person name="Floudas D."/>
            <person name="Copeland A."/>
            <person name="Barry K.W."/>
            <person name="Cichocki N."/>
            <person name="Veneault-Fourrey C."/>
            <person name="LaButti K."/>
            <person name="Lindquist E.A."/>
            <person name="Lipzen A."/>
            <person name="Lundell T."/>
            <person name="Morin E."/>
            <person name="Murat C."/>
            <person name="Riley R."/>
            <person name="Ohm R."/>
            <person name="Sun H."/>
            <person name="Tunlid A."/>
            <person name="Henrissat B."/>
            <person name="Grigoriev I.V."/>
            <person name="Hibbett D.S."/>
            <person name="Martin F."/>
        </authorList>
    </citation>
    <scope>NUCLEOTIDE SEQUENCE [LARGE SCALE GENOMIC DNA]</scope>
    <source>
        <strain evidence="5">MAFF 305830</strain>
    </source>
</reference>